<evidence type="ECO:0000256" key="1">
    <source>
        <dbReference type="ARBA" id="ARBA00004162"/>
    </source>
</evidence>
<comment type="caution">
    <text evidence="10">The sequence shown here is derived from an EMBL/GenBank/DDBJ whole genome shotgun (WGS) entry which is preliminary data.</text>
</comment>
<comment type="similarity">
    <text evidence="2 7">Belongs to the ExbD/TolR family.</text>
</comment>
<dbReference type="PANTHER" id="PTHR30558:SF3">
    <property type="entry name" value="BIOPOLYMER TRANSPORT PROTEIN EXBD-RELATED"/>
    <property type="match status" value="1"/>
</dbReference>
<keyword evidence="13" id="KW-1185">Reference proteome</keyword>
<evidence type="ECO:0000256" key="6">
    <source>
        <dbReference type="ARBA" id="ARBA00023136"/>
    </source>
</evidence>
<dbReference type="Proteomes" id="UP000489351">
    <property type="component" value="Unassembled WGS sequence"/>
</dbReference>
<dbReference type="GO" id="GO:0005886">
    <property type="term" value="C:plasma membrane"/>
    <property type="evidence" value="ECO:0007669"/>
    <property type="project" value="UniProtKB-SubCell"/>
</dbReference>
<evidence type="ECO:0000256" key="3">
    <source>
        <dbReference type="ARBA" id="ARBA00022475"/>
    </source>
</evidence>
<dbReference type="GO" id="GO:0022857">
    <property type="term" value="F:transmembrane transporter activity"/>
    <property type="evidence" value="ECO:0007669"/>
    <property type="project" value="InterPro"/>
</dbReference>
<evidence type="ECO:0000313" key="10">
    <source>
        <dbReference type="EMBL" id="RTY38788.1"/>
    </source>
</evidence>
<accession>A0A3S0MQR3</accession>
<evidence type="ECO:0000313" key="12">
    <source>
        <dbReference type="Proteomes" id="UP000327458"/>
    </source>
</evidence>
<evidence type="ECO:0000256" key="5">
    <source>
        <dbReference type="ARBA" id="ARBA00022989"/>
    </source>
</evidence>
<dbReference type="Pfam" id="PF02472">
    <property type="entry name" value="ExbD"/>
    <property type="match status" value="1"/>
</dbReference>
<gene>
    <name evidence="10" type="ORF">EKD02_03710</name>
    <name evidence="8" type="ORF">FP507_08075</name>
    <name evidence="9" type="ORF">GJ685_02305</name>
</gene>
<dbReference type="Proteomes" id="UP000279908">
    <property type="component" value="Unassembled WGS sequence"/>
</dbReference>
<keyword evidence="6" id="KW-0472">Membrane</keyword>
<proteinExistence type="inferred from homology"/>
<evidence type="ECO:0000256" key="7">
    <source>
        <dbReference type="RuleBase" id="RU003879"/>
    </source>
</evidence>
<keyword evidence="3" id="KW-1003">Cell membrane</keyword>
<evidence type="ECO:0000313" key="11">
    <source>
        <dbReference type="Proteomes" id="UP000279908"/>
    </source>
</evidence>
<protein>
    <submittedName>
        <fullName evidence="10">Biopolymer transporter ExbD</fullName>
    </submittedName>
</protein>
<comment type="subcellular location">
    <subcellularLocation>
        <location evidence="1">Cell membrane</location>
        <topology evidence="1">Single-pass membrane protein</topology>
    </subcellularLocation>
    <subcellularLocation>
        <location evidence="7">Cell membrane</location>
        <topology evidence="7">Single-pass type II membrane protein</topology>
    </subcellularLocation>
</comment>
<keyword evidence="5" id="KW-1133">Transmembrane helix</keyword>
<dbReference type="GO" id="GO:0015031">
    <property type="term" value="P:protein transport"/>
    <property type="evidence" value="ECO:0007669"/>
    <property type="project" value="UniProtKB-KW"/>
</dbReference>
<evidence type="ECO:0000313" key="13">
    <source>
        <dbReference type="Proteomes" id="UP000489351"/>
    </source>
</evidence>
<organism evidence="10 11">
    <name type="scientific">Chlorobium phaeovibrioides</name>
    <dbReference type="NCBI Taxonomy" id="1094"/>
    <lineage>
        <taxon>Bacteria</taxon>
        <taxon>Pseudomonadati</taxon>
        <taxon>Chlorobiota</taxon>
        <taxon>Chlorobiia</taxon>
        <taxon>Chlorobiales</taxon>
        <taxon>Chlorobiaceae</taxon>
        <taxon>Chlorobium/Pelodictyon group</taxon>
        <taxon>Chlorobium</taxon>
    </lineage>
</organism>
<keyword evidence="7" id="KW-0653">Protein transport</keyword>
<evidence type="ECO:0000313" key="9">
    <source>
        <dbReference type="EMBL" id="MWV53894.1"/>
    </source>
</evidence>
<reference evidence="9 13" key="3">
    <citation type="submission" date="2019-11" db="EMBL/GenBank/DDBJ databases">
        <title>Green- and brown-colored morphotypes of Chlorobia in the stratified aquatic ecosystems of Kandalaksha Gulf (White Sea): A model for study of the accessory genome evolution.</title>
        <authorList>
            <person name="Grouzdev D.S."/>
        </authorList>
    </citation>
    <scope>NUCLEOTIDE SEQUENCE [LARGE SCALE GENOMIC DNA]</scope>
    <source>
        <strain evidence="9 13">ZM</strain>
    </source>
</reference>
<name>A0A3S0MQR3_CHLPH</name>
<dbReference type="EMBL" id="VMRG01000001">
    <property type="protein sequence ID" value="KAA6233008.1"/>
    <property type="molecule type" value="Genomic_DNA"/>
</dbReference>
<dbReference type="Proteomes" id="UP000327458">
    <property type="component" value="Unassembled WGS sequence"/>
</dbReference>
<dbReference type="RefSeq" id="WP_011890612.1">
    <property type="nucleotide sequence ID" value="NZ_CP041698.1"/>
</dbReference>
<sequence>MARIKSKRVGFRLDMTPMVDVAFLLLTFFMLTTKFRPPEPVAIDLPSSHSEQKLPESAVLTVMVSSTDDLFMGISSQSSREVLFNAAIRPKLEVAGYSGKAVTDSLAHFRLAETFPVQRNELSRFVTMARYADHGLRPVIRADANAGFEAVNHVISVYKDANLLTFNLVTVMEKGIR</sequence>
<keyword evidence="7" id="KW-0813">Transport</keyword>
<evidence type="ECO:0000256" key="2">
    <source>
        <dbReference type="ARBA" id="ARBA00005811"/>
    </source>
</evidence>
<dbReference type="PANTHER" id="PTHR30558">
    <property type="entry name" value="EXBD MEMBRANE COMPONENT OF PMF-DRIVEN MACROMOLECULE IMPORT SYSTEM"/>
    <property type="match status" value="1"/>
</dbReference>
<dbReference type="AlphaFoldDB" id="A0A3S0MQR3"/>
<dbReference type="EMBL" id="RXYK01000004">
    <property type="protein sequence ID" value="RTY38788.1"/>
    <property type="molecule type" value="Genomic_DNA"/>
</dbReference>
<dbReference type="EMBL" id="WUBZ01000005">
    <property type="protein sequence ID" value="MWV53894.1"/>
    <property type="molecule type" value="Genomic_DNA"/>
</dbReference>
<dbReference type="OMA" id="AMCDVAF"/>
<keyword evidence="4 7" id="KW-0812">Transmembrane</keyword>
<dbReference type="InterPro" id="IPR003400">
    <property type="entry name" value="ExbD"/>
</dbReference>
<evidence type="ECO:0000313" key="8">
    <source>
        <dbReference type="EMBL" id="KAA6233008.1"/>
    </source>
</evidence>
<reference evidence="8 12" key="2">
    <citation type="submission" date="2019-07" db="EMBL/GenBank/DDBJ databases">
        <title>Draft genome Sequence of Chlorobium phaeovibrioides sp. strain PhvTcv-s14, from the Phylum Chlorobi.</title>
        <authorList>
            <person name="Babenko V."/>
            <person name="Boldyreva D."/>
            <person name="Kanygina A."/>
            <person name="Selezneva O."/>
            <person name="Akopiyan T."/>
            <person name="Lunina O."/>
        </authorList>
    </citation>
    <scope>NUCLEOTIDE SEQUENCE [LARGE SCALE GENOMIC DNA]</scope>
    <source>
        <strain evidence="8 12">GrTcv12</strain>
    </source>
</reference>
<reference evidence="10 11" key="1">
    <citation type="submission" date="2018-12" db="EMBL/GenBank/DDBJ databases">
        <authorList>
            <person name="Lunina O.N."/>
            <person name="Grouzdev D.S."/>
            <person name="Gorlenko V.M."/>
            <person name="Savvichev A.S."/>
        </authorList>
    </citation>
    <scope>NUCLEOTIDE SEQUENCE [LARGE SCALE GENOMIC DNA]</scope>
    <source>
        <strain evidence="10 11">BrKhr-17</strain>
    </source>
</reference>
<evidence type="ECO:0000256" key="4">
    <source>
        <dbReference type="ARBA" id="ARBA00022692"/>
    </source>
</evidence>